<proteinExistence type="predicted"/>
<accession>A0A4P7NNP7</accession>
<evidence type="ECO:0000313" key="3">
    <source>
        <dbReference type="EMBL" id="QBZ63941.1"/>
    </source>
</evidence>
<feature type="region of interest" description="Disordered" evidence="1">
    <location>
        <begin position="39"/>
        <end position="119"/>
    </location>
</feature>
<protein>
    <submittedName>
        <fullName evidence="3">Uncharacterized protein</fullName>
    </submittedName>
</protein>
<dbReference type="Proteomes" id="UP000294847">
    <property type="component" value="Chromosome 6"/>
</dbReference>
<name>A0A4P7NNP7_PYROR</name>
<gene>
    <name evidence="3" type="ORF">PoMZ_05632</name>
</gene>
<dbReference type="EMBL" id="CP034209">
    <property type="protein sequence ID" value="QBZ63941.1"/>
    <property type="molecule type" value="Genomic_DNA"/>
</dbReference>
<dbReference type="VEuPathDB" id="FungiDB:M_BR32_EuGene_00096471"/>
<organism evidence="3 4">
    <name type="scientific">Pyricularia oryzae</name>
    <name type="common">Rice blast fungus</name>
    <name type="synonym">Magnaporthe oryzae</name>
    <dbReference type="NCBI Taxonomy" id="318829"/>
    <lineage>
        <taxon>Eukaryota</taxon>
        <taxon>Fungi</taxon>
        <taxon>Dikarya</taxon>
        <taxon>Ascomycota</taxon>
        <taxon>Pezizomycotina</taxon>
        <taxon>Sordariomycetes</taxon>
        <taxon>Sordariomycetidae</taxon>
        <taxon>Magnaporthales</taxon>
        <taxon>Pyriculariaceae</taxon>
        <taxon>Pyricularia</taxon>
    </lineage>
</organism>
<sequence length="143" mass="14047">MKYSIILAATCASTAFAAAVAPHDPALAELVARTGELAEIETRAEKEGGGEGKGGKKNETGKKEGGKKNGTEPAKGGKKGGAKNGTEPAKGGKDKGKGKGNSTTGAPGKLPPKSAASGRMAALSNAGGYVTVAGLGVTFALYM</sequence>
<feature type="signal peptide" evidence="2">
    <location>
        <begin position="1"/>
        <end position="17"/>
    </location>
</feature>
<evidence type="ECO:0000256" key="1">
    <source>
        <dbReference type="SAM" id="MobiDB-lite"/>
    </source>
</evidence>
<reference evidence="3 4" key="1">
    <citation type="journal article" date="2019" name="Mol. Biol. Evol.">
        <title>Blast fungal genomes show frequent chromosomal changes, gene gains and losses, and effector gene turnover.</title>
        <authorList>
            <person name="Gomez Luciano L.B."/>
            <person name="Jason Tsai I."/>
            <person name="Chuma I."/>
            <person name="Tosa Y."/>
            <person name="Chen Y.H."/>
            <person name="Li J.Y."/>
            <person name="Li M.Y."/>
            <person name="Jade Lu M.Y."/>
            <person name="Nakayashiki H."/>
            <person name="Li W.H."/>
        </authorList>
    </citation>
    <scope>NUCLEOTIDE SEQUENCE [LARGE SCALE GENOMIC DNA]</scope>
    <source>
        <strain evidence="3">MZ5-1-6</strain>
    </source>
</reference>
<evidence type="ECO:0000256" key="2">
    <source>
        <dbReference type="SAM" id="SignalP"/>
    </source>
</evidence>
<keyword evidence="2" id="KW-0732">Signal</keyword>
<dbReference type="AlphaFoldDB" id="A0A4P7NNP7"/>
<evidence type="ECO:0000313" key="4">
    <source>
        <dbReference type="Proteomes" id="UP000294847"/>
    </source>
</evidence>
<feature type="chain" id="PRO_5043624395" evidence="2">
    <location>
        <begin position="18"/>
        <end position="143"/>
    </location>
</feature>
<feature type="compositionally biased region" description="Basic and acidic residues" evidence="1">
    <location>
        <begin position="40"/>
        <end position="70"/>
    </location>
</feature>